<keyword evidence="7 14" id="KW-0067">ATP-binding</keyword>
<evidence type="ECO:0000256" key="3">
    <source>
        <dbReference type="ARBA" id="ARBA00022448"/>
    </source>
</evidence>
<dbReference type="Pfam" id="PF00005">
    <property type="entry name" value="ABC_tran"/>
    <property type="match status" value="2"/>
</dbReference>
<dbReference type="Gene3D" id="3.40.50.300">
    <property type="entry name" value="P-loop containing nucleotide triphosphate hydrolases"/>
    <property type="match status" value="2"/>
</dbReference>
<feature type="transmembrane region" description="Helical" evidence="11">
    <location>
        <begin position="258"/>
        <end position="275"/>
    </location>
</feature>
<evidence type="ECO:0000256" key="11">
    <source>
        <dbReference type="SAM" id="Phobius"/>
    </source>
</evidence>
<dbReference type="PROSITE" id="PS50893">
    <property type="entry name" value="ABC_TRANSPORTER_2"/>
    <property type="match status" value="2"/>
</dbReference>
<feature type="transmembrane region" description="Helical" evidence="11">
    <location>
        <begin position="367"/>
        <end position="387"/>
    </location>
</feature>
<evidence type="ECO:0000256" key="5">
    <source>
        <dbReference type="ARBA" id="ARBA00022737"/>
    </source>
</evidence>
<dbReference type="SUPFAM" id="SSF52540">
    <property type="entry name" value="P-loop containing nucleoside triphosphate hydrolases"/>
    <property type="match status" value="2"/>
</dbReference>
<keyword evidence="3" id="KW-0813">Transport</keyword>
<evidence type="ECO:0000256" key="7">
    <source>
        <dbReference type="ARBA" id="ARBA00022840"/>
    </source>
</evidence>
<feature type="transmembrane region" description="Helical" evidence="11">
    <location>
        <begin position="334"/>
        <end position="361"/>
    </location>
</feature>
<dbReference type="InterPro" id="IPR003593">
    <property type="entry name" value="AAA+_ATPase"/>
</dbReference>
<feature type="transmembrane region" description="Helical" evidence="11">
    <location>
        <begin position="152"/>
        <end position="171"/>
    </location>
</feature>
<dbReference type="GO" id="GO:0005524">
    <property type="term" value="F:ATP binding"/>
    <property type="evidence" value="ECO:0007669"/>
    <property type="project" value="UniProtKB-KW"/>
</dbReference>
<evidence type="ECO:0000256" key="8">
    <source>
        <dbReference type="ARBA" id="ARBA00022989"/>
    </source>
</evidence>
<dbReference type="InterPro" id="IPR011527">
    <property type="entry name" value="ABC1_TM_dom"/>
</dbReference>
<dbReference type="InterPro" id="IPR027417">
    <property type="entry name" value="P-loop_NTPase"/>
</dbReference>
<feature type="transmembrane region" description="Helical" evidence="11">
    <location>
        <begin position="882"/>
        <end position="901"/>
    </location>
</feature>
<feature type="transmembrane region" description="Helical" evidence="11">
    <location>
        <begin position="967"/>
        <end position="989"/>
    </location>
</feature>
<feature type="region of interest" description="Disordered" evidence="10">
    <location>
        <begin position="687"/>
        <end position="718"/>
    </location>
</feature>
<feature type="transmembrane region" description="Helical" evidence="11">
    <location>
        <begin position="234"/>
        <end position="252"/>
    </location>
</feature>
<feature type="transmembrane region" description="Helical" evidence="11">
    <location>
        <begin position="741"/>
        <end position="760"/>
    </location>
</feature>
<dbReference type="FunFam" id="3.40.50.300:FF:000610">
    <property type="entry name" value="Multidrug resistance-associated ABC transporter"/>
    <property type="match status" value="1"/>
</dbReference>
<accession>A0AAW2ZK68</accession>
<evidence type="ECO:0000259" key="12">
    <source>
        <dbReference type="PROSITE" id="PS50893"/>
    </source>
</evidence>
<dbReference type="InterPro" id="IPR017871">
    <property type="entry name" value="ABC_transporter-like_CS"/>
</dbReference>
<keyword evidence="15" id="KW-1185">Reference proteome</keyword>
<dbReference type="CDD" id="cd03244">
    <property type="entry name" value="ABCC_MRP_domain2"/>
    <property type="match status" value="1"/>
</dbReference>
<dbReference type="SUPFAM" id="SSF90123">
    <property type="entry name" value="ABC transporter transmembrane region"/>
    <property type="match status" value="2"/>
</dbReference>
<evidence type="ECO:0000256" key="9">
    <source>
        <dbReference type="ARBA" id="ARBA00023136"/>
    </source>
</evidence>
<evidence type="ECO:0000259" key="13">
    <source>
        <dbReference type="PROSITE" id="PS50929"/>
    </source>
</evidence>
<dbReference type="FunFam" id="3.40.50.300:FF:000973">
    <property type="entry name" value="Multidrug resistance-associated protein 4"/>
    <property type="match status" value="1"/>
</dbReference>
<name>A0AAW2ZK68_9EUKA</name>
<dbReference type="EMBL" id="JAOPGA020001514">
    <property type="protein sequence ID" value="KAL0489074.1"/>
    <property type="molecule type" value="Genomic_DNA"/>
</dbReference>
<feature type="transmembrane region" description="Helical" evidence="11">
    <location>
        <begin position="995"/>
        <end position="1016"/>
    </location>
</feature>
<dbReference type="InterPro" id="IPR050173">
    <property type="entry name" value="ABC_transporter_C-like"/>
</dbReference>
<comment type="subcellular location">
    <subcellularLocation>
        <location evidence="1">Membrane</location>
        <topology evidence="1">Multi-pass membrane protein</topology>
    </subcellularLocation>
</comment>
<dbReference type="Proteomes" id="UP001431209">
    <property type="component" value="Unassembled WGS sequence"/>
</dbReference>
<sequence>MKEDTFTHSFERDLSKFPLGPNNKRDEVSLLNSASFSYLDKFLFTGYKRPLEHTDVWELPKGESVDVVYPDYEAAFNKSAKNAGSDENKRNRVLLWTIHHSQKHGKLYWIGIYVLIRIICQFMDTFLLYSLLKYVEESHKYELDDPLQPSWYIGYLYSFGLFLNTIIASFCNQQAYLGNTDILVRLTGCTQHMLFKKLIKLSPESLQMHETGEIVNLCSVDAFKISEVVHVVHSLWSIPTVVIVAMILNIFYFGWATLAGVGAILIVLPCTAYIAKKLAHTEELINDVKDERVKYVNEILVGIRVIKYLCWEDNKKEQVMDARRREMSLLKKSVLLKSLEIFSVSAVSIVGSAATFLTYALSDGGDFGAAKVFTSITIFSLMVEPLFEFSWMISNAINCYTSAKRISKFMFAQEIIEEPHVVDNNEVITSEGLNTQEVDTDNLLDNSSRVEIDSVDRLERTVMKQKDQCVVFRNATFGYGDTSVLFDVDLKIKQGEFICVIGRVGSGKSTLLNSIFGDSRRQSGRLNVCGTLSYCNEKPWIINASIRDNILFGSVYIQSRYEHILRVCQLETDLKRLPNSDLTEVGENGVNLSPGQQHRISLARAAYSTSASITLLDSTLNAVDNTVQSAITKQCLVDFLHNQEKRTVILVTHSLGVCQFADRIVVLDNGRVSKIVQDYREIKQELEQEGKESIDNEARPDDENNEVPKEINQEKGKIVQDEDRQTGTISSGVVLSYLKGYGFLYLFVCVFLGVVARFVDQGRSIWLTEWSNSKDAGENAMYYLGIYSGLGGLWLILMFINIMGFGLGNLQSTNQLHSKMLDRILHARMSFFDSNPVGRILNRFTQDLFTIDYHLMQNTFFLFVEILSIVGCLLVISYVSPWFLLFVAPITIIFYFIQTFYRNTSREMRRLESVSRSPLLSHVAECARGVSTIRAYGIQKLFTSQNKLREDYYCKHYSHRYLVNRWLGIRIELVSSIVILISTFLAVYARHSLQPSLIALSVTFSLQVTFITLFVVRLMVDLESNLTSCERITNYATETPVEPVVVRDPNDVEKYYSDQATQPDQNELLKYSLSSIPEDWPQFGCITFNKVTASYRPGKDNPVLKGIELNIKTGEKIGIVGRTGAGKSTMLLTLFRFLECSSGNIEIDDLNIAHIPLKQLRSRITIIPQIPVLFSGTIRSNIDVFNEYPDQMIWNVLDRVCMKHKIENMPLKLSEPVAEQGANFSLGEQALISLSRSLLKRNKIVVFDEATANVDYESDQLIQKTIRREFDDCTTITIAHRLDTIIDSDRVVVLDAGVVVECDTPSSLLNNSESLFYKLARENGQEYFNKLKSGASK</sequence>
<feature type="domain" description="ABC transmembrane type-1" evidence="13">
    <location>
        <begin position="742"/>
        <end position="1024"/>
    </location>
</feature>
<dbReference type="InterPro" id="IPR036640">
    <property type="entry name" value="ABC1_TM_sf"/>
</dbReference>
<dbReference type="Pfam" id="PF00664">
    <property type="entry name" value="ABC_membrane"/>
    <property type="match status" value="2"/>
</dbReference>
<gene>
    <name evidence="14" type="ORF">AKO1_009007</name>
</gene>
<dbReference type="GO" id="GO:0140359">
    <property type="term" value="F:ABC-type transporter activity"/>
    <property type="evidence" value="ECO:0007669"/>
    <property type="project" value="InterPro"/>
</dbReference>
<dbReference type="SMART" id="SM00382">
    <property type="entry name" value="AAA"/>
    <property type="match status" value="2"/>
</dbReference>
<dbReference type="GO" id="GO:0016020">
    <property type="term" value="C:membrane"/>
    <property type="evidence" value="ECO:0007669"/>
    <property type="project" value="UniProtKB-SubCell"/>
</dbReference>
<dbReference type="Gene3D" id="1.20.1560.10">
    <property type="entry name" value="ABC transporter type 1, transmembrane domain"/>
    <property type="match status" value="2"/>
</dbReference>
<keyword evidence="6" id="KW-0547">Nucleotide-binding</keyword>
<dbReference type="InterPro" id="IPR003439">
    <property type="entry name" value="ABC_transporter-like_ATP-bd"/>
</dbReference>
<keyword evidence="8 11" id="KW-1133">Transmembrane helix</keyword>
<dbReference type="InterPro" id="IPR044746">
    <property type="entry name" value="ABCC_6TM_D1"/>
</dbReference>
<evidence type="ECO:0000256" key="2">
    <source>
        <dbReference type="ARBA" id="ARBA00009726"/>
    </source>
</evidence>
<organism evidence="14 15">
    <name type="scientific">Acrasis kona</name>
    <dbReference type="NCBI Taxonomy" id="1008807"/>
    <lineage>
        <taxon>Eukaryota</taxon>
        <taxon>Discoba</taxon>
        <taxon>Heterolobosea</taxon>
        <taxon>Tetramitia</taxon>
        <taxon>Eutetramitia</taxon>
        <taxon>Acrasidae</taxon>
        <taxon>Acrasis</taxon>
    </lineage>
</organism>
<dbReference type="GO" id="GO:0016887">
    <property type="term" value="F:ATP hydrolysis activity"/>
    <property type="evidence" value="ECO:0007669"/>
    <property type="project" value="InterPro"/>
</dbReference>
<protein>
    <submittedName>
        <fullName evidence="14">ATP-binding cassette, subfamily C member</fullName>
    </submittedName>
</protein>
<dbReference type="PROSITE" id="PS50929">
    <property type="entry name" value="ABC_TM1F"/>
    <property type="match status" value="2"/>
</dbReference>
<feature type="transmembrane region" description="Helical" evidence="11">
    <location>
        <begin position="107"/>
        <end position="132"/>
    </location>
</feature>
<comment type="similarity">
    <text evidence="2">Belongs to the ABC transporter superfamily. ABCC family. Conjugate transporter (TC 3.A.1.208) subfamily.</text>
</comment>
<proteinExistence type="inferred from homology"/>
<feature type="domain" description="ABC transporter" evidence="12">
    <location>
        <begin position="1086"/>
        <end position="1321"/>
    </location>
</feature>
<evidence type="ECO:0000256" key="1">
    <source>
        <dbReference type="ARBA" id="ARBA00004141"/>
    </source>
</evidence>
<reference evidence="14 15" key="1">
    <citation type="submission" date="2024-03" db="EMBL/GenBank/DDBJ databases">
        <title>The Acrasis kona genome and developmental transcriptomes reveal deep origins of eukaryotic multicellular pathways.</title>
        <authorList>
            <person name="Sheikh S."/>
            <person name="Fu C.-J."/>
            <person name="Brown M.W."/>
            <person name="Baldauf S.L."/>
        </authorList>
    </citation>
    <scope>NUCLEOTIDE SEQUENCE [LARGE SCALE GENOMIC DNA]</scope>
    <source>
        <strain evidence="14 15">ATCC MYA-3509</strain>
    </source>
</reference>
<keyword evidence="5" id="KW-0677">Repeat</keyword>
<dbReference type="CDD" id="cd18579">
    <property type="entry name" value="ABC_6TM_ABCC_D1"/>
    <property type="match status" value="1"/>
</dbReference>
<dbReference type="CDD" id="cd18603">
    <property type="entry name" value="ABC_6TM_MRP1_2_3_6_D2_like"/>
    <property type="match status" value="1"/>
</dbReference>
<feature type="domain" description="ABC transmembrane type-1" evidence="13">
    <location>
        <begin position="109"/>
        <end position="398"/>
    </location>
</feature>
<feature type="transmembrane region" description="Helical" evidence="11">
    <location>
        <begin position="859"/>
        <end position="876"/>
    </location>
</feature>
<dbReference type="PROSITE" id="PS00211">
    <property type="entry name" value="ABC_TRANSPORTER_1"/>
    <property type="match status" value="1"/>
</dbReference>
<dbReference type="PANTHER" id="PTHR24223">
    <property type="entry name" value="ATP-BINDING CASSETTE SUB-FAMILY C"/>
    <property type="match status" value="1"/>
</dbReference>
<evidence type="ECO:0000256" key="10">
    <source>
        <dbReference type="SAM" id="MobiDB-lite"/>
    </source>
</evidence>
<evidence type="ECO:0000256" key="6">
    <source>
        <dbReference type="ARBA" id="ARBA00022741"/>
    </source>
</evidence>
<dbReference type="CDD" id="cd03250">
    <property type="entry name" value="ABCC_MRP_domain1"/>
    <property type="match status" value="1"/>
</dbReference>
<dbReference type="FunFam" id="1.20.1560.10:FF:000006">
    <property type="entry name" value="ATP-binding cassette, sub-family C (CFTR/MRP), member 9"/>
    <property type="match status" value="1"/>
</dbReference>
<dbReference type="FunFam" id="1.20.1560.10:FF:000063">
    <property type="entry name" value="Multidrug resistance protein ABC transporter"/>
    <property type="match status" value="1"/>
</dbReference>
<keyword evidence="4 11" id="KW-0812">Transmembrane</keyword>
<evidence type="ECO:0000256" key="4">
    <source>
        <dbReference type="ARBA" id="ARBA00022692"/>
    </source>
</evidence>
<keyword evidence="9 11" id="KW-0472">Membrane</keyword>
<feature type="domain" description="ABC transporter" evidence="12">
    <location>
        <begin position="470"/>
        <end position="694"/>
    </location>
</feature>
<evidence type="ECO:0000313" key="14">
    <source>
        <dbReference type="EMBL" id="KAL0489074.1"/>
    </source>
</evidence>
<evidence type="ECO:0000313" key="15">
    <source>
        <dbReference type="Proteomes" id="UP001431209"/>
    </source>
</evidence>
<comment type="caution">
    <text evidence="14">The sequence shown here is derived from an EMBL/GenBank/DDBJ whole genome shotgun (WGS) entry which is preliminary data.</text>
</comment>
<dbReference type="PANTHER" id="PTHR24223:SF415">
    <property type="entry name" value="FI20190P1"/>
    <property type="match status" value="1"/>
</dbReference>
<feature type="transmembrane region" description="Helical" evidence="11">
    <location>
        <begin position="780"/>
        <end position="810"/>
    </location>
</feature>